<dbReference type="PROSITE" id="PS00455">
    <property type="entry name" value="AMP_BINDING"/>
    <property type="match status" value="1"/>
</dbReference>
<evidence type="ECO:0000259" key="6">
    <source>
        <dbReference type="Pfam" id="PF00501"/>
    </source>
</evidence>
<dbReference type="GO" id="GO:0005886">
    <property type="term" value="C:plasma membrane"/>
    <property type="evidence" value="ECO:0007669"/>
    <property type="project" value="TreeGrafter"/>
</dbReference>
<gene>
    <name evidence="8" type="ORF">BB558_000134</name>
    <name evidence="7" type="ORF">BB558_003257</name>
</gene>
<evidence type="ECO:0000256" key="3">
    <source>
        <dbReference type="ARBA" id="ARBA00022741"/>
    </source>
</evidence>
<evidence type="ECO:0000256" key="2">
    <source>
        <dbReference type="ARBA" id="ARBA00022598"/>
    </source>
</evidence>
<name>A0A2U1JFI8_SMIAN</name>
<dbReference type="Proteomes" id="UP000245591">
    <property type="component" value="Unassembled WGS sequence"/>
</dbReference>
<dbReference type="PRINTS" id="PR00154">
    <property type="entry name" value="AMPBINDING"/>
</dbReference>
<reference evidence="8 9" key="1">
    <citation type="journal article" date="2018" name="MBio">
        <title>Comparative Genomics Reveals the Core Gene Toolbox for the Fungus-Insect Symbiosis.</title>
        <authorList>
            <person name="Wang Y."/>
            <person name="Stata M."/>
            <person name="Wang W."/>
            <person name="Stajich J.E."/>
            <person name="White M.M."/>
            <person name="Moncalvo J.M."/>
        </authorList>
    </citation>
    <scope>NUCLEOTIDE SEQUENCE [LARGE SCALE GENOMIC DNA]</scope>
    <source>
        <strain evidence="8 9">AUS-126-30</strain>
    </source>
</reference>
<sequence>MDNYELTIDDFKYCEDWTVETQKSNKPTEDAIRRSVLAGINLTEKTKSGSETIFDLFEKASKKYDTKNLFGKRETLQEIIKLKEITKIIDGKPAKKEKEWKYYKLGPYKWMTFMESFEQVCILGSGLANLKLSKGDRVMIFSHTCQEWMLFFLGAMSQGIQVATAYDTLQIEGLISGLEETGSKVLFLPSDRLDVAVGISHELNSLEYIVYFGDKPDQNLISKLSETKKVLSIKELADIGTKNKTKPVDVGPDDIAVIMYTSGSTGKPKGVLLSNRNIVCISGALEDFLSVFTNGNDTILCYLPLAHVLELMVELLAIHMGVSLGYGNPKTLSKDSVFECKGDMEELQPTVMIGVPLVWDTIRAGIYYELEKLSWTKSKIFHFCSFLRPKLEQFGIPTLILDKYIFGKVKSVTGGKLRFAITGGAPISNTTQELLSATLCPVIQGYGMTETSGLISLQAPVNYTTGSVGALITATEVKLVDVPNTNYLARNKTGEIWIRGPSVFKGYLNNPDETNKVITEDGWFKTGDIGCWTPSGELKIIDRMKNIVKLANGEYIALEKLESFYKLSLFAENLCVCANSFHNEPIAVVSLNMPYITRFAERQNIEFDSPHELVTNEIIIANSRKQALDGSKQIEQKQNQ</sequence>
<dbReference type="InterPro" id="IPR020845">
    <property type="entry name" value="AMP-binding_CS"/>
</dbReference>
<dbReference type="EMBL" id="MBFU01000318">
    <property type="protein sequence ID" value="PWA00690.1"/>
    <property type="molecule type" value="Genomic_DNA"/>
</dbReference>
<keyword evidence="9" id="KW-1185">Reference proteome</keyword>
<dbReference type="PANTHER" id="PTHR43272">
    <property type="entry name" value="LONG-CHAIN-FATTY-ACID--COA LIGASE"/>
    <property type="match status" value="1"/>
</dbReference>
<feature type="domain" description="AMP-dependent synthetase/ligase" evidence="6">
    <location>
        <begin position="104"/>
        <end position="508"/>
    </location>
</feature>
<comment type="caution">
    <text evidence="8">The sequence shown here is derived from an EMBL/GenBank/DDBJ whole genome shotgun (WGS) entry which is preliminary data.</text>
</comment>
<dbReference type="Gene3D" id="3.40.50.12780">
    <property type="entry name" value="N-terminal domain of ligase-like"/>
    <property type="match status" value="1"/>
</dbReference>
<keyword evidence="2" id="KW-0436">Ligase</keyword>
<comment type="similarity">
    <text evidence="1">Belongs to the ATP-dependent AMP-binding enzyme family.</text>
</comment>
<dbReference type="GO" id="GO:0004467">
    <property type="term" value="F:long-chain fatty acid-CoA ligase activity"/>
    <property type="evidence" value="ECO:0007669"/>
    <property type="project" value="UniProtKB-EC"/>
</dbReference>
<dbReference type="GO" id="GO:0005524">
    <property type="term" value="F:ATP binding"/>
    <property type="evidence" value="ECO:0007669"/>
    <property type="project" value="UniProtKB-KW"/>
</dbReference>
<dbReference type="EMBL" id="MBFU01000007">
    <property type="protein sequence ID" value="PWA03703.1"/>
    <property type="molecule type" value="Genomic_DNA"/>
</dbReference>
<evidence type="ECO:0000313" key="7">
    <source>
        <dbReference type="EMBL" id="PWA00690.1"/>
    </source>
</evidence>
<evidence type="ECO:0000313" key="9">
    <source>
        <dbReference type="Proteomes" id="UP000245591"/>
    </source>
</evidence>
<protein>
    <recommendedName>
        <fullName evidence="6">AMP-dependent synthetase/ligase domain-containing protein</fullName>
    </recommendedName>
</protein>
<keyword evidence="4" id="KW-0067">ATP-binding</keyword>
<keyword evidence="3" id="KW-0547">Nucleotide-binding</keyword>
<dbReference type="InterPro" id="IPR020459">
    <property type="entry name" value="AMP-binding"/>
</dbReference>
<comment type="catalytic activity">
    <reaction evidence="5">
        <text>a long-chain fatty acid + ATP + CoA = a long-chain fatty acyl-CoA + AMP + diphosphate</text>
        <dbReference type="Rhea" id="RHEA:15421"/>
        <dbReference type="ChEBI" id="CHEBI:30616"/>
        <dbReference type="ChEBI" id="CHEBI:33019"/>
        <dbReference type="ChEBI" id="CHEBI:57287"/>
        <dbReference type="ChEBI" id="CHEBI:57560"/>
        <dbReference type="ChEBI" id="CHEBI:83139"/>
        <dbReference type="ChEBI" id="CHEBI:456215"/>
        <dbReference type="EC" id="6.2.1.3"/>
    </reaction>
</comment>
<dbReference type="PANTHER" id="PTHR43272:SF83">
    <property type="entry name" value="ACYL-COA SYNTHETASE LONG-CHAIN, ISOFORM J"/>
    <property type="match status" value="1"/>
</dbReference>
<evidence type="ECO:0000313" key="8">
    <source>
        <dbReference type="EMBL" id="PWA03703.1"/>
    </source>
</evidence>
<dbReference type="InterPro" id="IPR000873">
    <property type="entry name" value="AMP-dep_synth/lig_dom"/>
</dbReference>
<dbReference type="Pfam" id="PF00501">
    <property type="entry name" value="AMP-binding"/>
    <property type="match status" value="1"/>
</dbReference>
<dbReference type="GO" id="GO:0005811">
    <property type="term" value="C:lipid droplet"/>
    <property type="evidence" value="ECO:0007669"/>
    <property type="project" value="TreeGrafter"/>
</dbReference>
<evidence type="ECO:0000256" key="4">
    <source>
        <dbReference type="ARBA" id="ARBA00022840"/>
    </source>
</evidence>
<evidence type="ECO:0000256" key="1">
    <source>
        <dbReference type="ARBA" id="ARBA00006432"/>
    </source>
</evidence>
<dbReference type="SUPFAM" id="SSF56801">
    <property type="entry name" value="Acetyl-CoA synthetase-like"/>
    <property type="match status" value="1"/>
</dbReference>
<dbReference type="AlphaFoldDB" id="A0A2U1JFI8"/>
<dbReference type="GO" id="GO:0005783">
    <property type="term" value="C:endoplasmic reticulum"/>
    <property type="evidence" value="ECO:0007669"/>
    <property type="project" value="TreeGrafter"/>
</dbReference>
<evidence type="ECO:0000256" key="5">
    <source>
        <dbReference type="ARBA" id="ARBA00036813"/>
    </source>
</evidence>
<organism evidence="8 9">
    <name type="scientific">Smittium angustum</name>
    <dbReference type="NCBI Taxonomy" id="133377"/>
    <lineage>
        <taxon>Eukaryota</taxon>
        <taxon>Fungi</taxon>
        <taxon>Fungi incertae sedis</taxon>
        <taxon>Zoopagomycota</taxon>
        <taxon>Kickxellomycotina</taxon>
        <taxon>Harpellomycetes</taxon>
        <taxon>Harpellales</taxon>
        <taxon>Legeriomycetaceae</taxon>
        <taxon>Smittium</taxon>
    </lineage>
</organism>
<accession>A0A2U1JFI8</accession>
<proteinExistence type="inferred from homology"/>
<dbReference type="GO" id="GO:0035336">
    <property type="term" value="P:long-chain fatty-acyl-CoA metabolic process"/>
    <property type="evidence" value="ECO:0007669"/>
    <property type="project" value="TreeGrafter"/>
</dbReference>
<dbReference type="InterPro" id="IPR042099">
    <property type="entry name" value="ANL_N_sf"/>
</dbReference>